<dbReference type="Proteomes" id="UP000216035">
    <property type="component" value="Unassembled WGS sequence"/>
</dbReference>
<keyword evidence="9" id="KW-1185">Reference proteome</keyword>
<comment type="caution">
    <text evidence="8">The sequence shown here is derived from an EMBL/GenBank/DDBJ whole genome shotgun (WGS) entry which is preliminary data.</text>
</comment>
<dbReference type="InterPro" id="IPR053924">
    <property type="entry name" value="RecX_HTH_2nd"/>
</dbReference>
<name>A0A255ZV41_9FLAO</name>
<dbReference type="PANTHER" id="PTHR33602:SF1">
    <property type="entry name" value="REGULATORY PROTEIN RECX FAMILY PROTEIN"/>
    <property type="match status" value="1"/>
</dbReference>
<feature type="domain" description="RecX third three-helical" evidence="7">
    <location>
        <begin position="101"/>
        <end position="147"/>
    </location>
</feature>
<comment type="subcellular location">
    <subcellularLocation>
        <location evidence="1 5">Cytoplasm</location>
    </subcellularLocation>
</comment>
<dbReference type="RefSeq" id="WP_094485953.1">
    <property type="nucleotide sequence ID" value="NZ_NOXX01000184.1"/>
</dbReference>
<gene>
    <name evidence="5" type="primary">recX</name>
    <name evidence="8" type="ORF">CHX27_06505</name>
</gene>
<reference evidence="8 9" key="1">
    <citation type="submission" date="2017-07" db="EMBL/GenBank/DDBJ databases">
        <title>Flavobacterium cyanobacteriorum sp. nov., isolated from cyanobacterial aggregates in a eutrophic lake.</title>
        <authorList>
            <person name="Cai H."/>
        </authorList>
    </citation>
    <scope>NUCLEOTIDE SEQUENCE [LARGE SCALE GENOMIC DNA]</scope>
    <source>
        <strain evidence="8 9">TH167</strain>
    </source>
</reference>
<evidence type="ECO:0000313" key="9">
    <source>
        <dbReference type="Proteomes" id="UP000216035"/>
    </source>
</evidence>
<evidence type="ECO:0000256" key="1">
    <source>
        <dbReference type="ARBA" id="ARBA00004496"/>
    </source>
</evidence>
<evidence type="ECO:0000256" key="4">
    <source>
        <dbReference type="ARBA" id="ARBA00022490"/>
    </source>
</evidence>
<organism evidence="8 9">
    <name type="scientific">Flavobacterium aurantiibacter</name>
    <dbReference type="NCBI Taxonomy" id="2023067"/>
    <lineage>
        <taxon>Bacteria</taxon>
        <taxon>Pseudomonadati</taxon>
        <taxon>Bacteroidota</taxon>
        <taxon>Flavobacteriia</taxon>
        <taxon>Flavobacteriales</taxon>
        <taxon>Flavobacteriaceae</taxon>
        <taxon>Flavobacterium</taxon>
    </lineage>
</organism>
<evidence type="ECO:0000259" key="6">
    <source>
        <dbReference type="Pfam" id="PF02631"/>
    </source>
</evidence>
<dbReference type="PANTHER" id="PTHR33602">
    <property type="entry name" value="REGULATORY PROTEIN RECX FAMILY PROTEIN"/>
    <property type="match status" value="1"/>
</dbReference>
<feature type="domain" description="RecX second three-helical" evidence="6">
    <location>
        <begin position="54"/>
        <end position="95"/>
    </location>
</feature>
<dbReference type="HAMAP" id="MF_01114">
    <property type="entry name" value="RecX"/>
    <property type="match status" value="1"/>
</dbReference>
<evidence type="ECO:0000259" key="7">
    <source>
        <dbReference type="Pfam" id="PF21981"/>
    </source>
</evidence>
<dbReference type="AlphaFoldDB" id="A0A255ZV41"/>
<proteinExistence type="inferred from homology"/>
<dbReference type="Pfam" id="PF21981">
    <property type="entry name" value="RecX_HTH3"/>
    <property type="match status" value="1"/>
</dbReference>
<protein>
    <recommendedName>
        <fullName evidence="3 5">Regulatory protein RecX</fullName>
    </recommendedName>
</protein>
<evidence type="ECO:0000256" key="5">
    <source>
        <dbReference type="HAMAP-Rule" id="MF_01114"/>
    </source>
</evidence>
<dbReference type="Gene3D" id="1.10.10.10">
    <property type="entry name" value="Winged helix-like DNA-binding domain superfamily/Winged helix DNA-binding domain"/>
    <property type="match status" value="2"/>
</dbReference>
<dbReference type="InterPro" id="IPR053925">
    <property type="entry name" value="RecX_HTH_3rd"/>
</dbReference>
<comment type="similarity">
    <text evidence="2 5">Belongs to the RecX family.</text>
</comment>
<evidence type="ECO:0000313" key="8">
    <source>
        <dbReference type="EMBL" id="OYQ45281.1"/>
    </source>
</evidence>
<keyword evidence="4 5" id="KW-0963">Cytoplasm</keyword>
<sequence length="154" mass="18217">MNPITSEIWQKITRYCAYQERCHFEVKIKLRELGATAEVQDEILVKLIADNYLNEERFARTFARGKSRIKSWGKNKISAELKQRGISHTVINLALAEIEQEYRENFEKTATKIFEQTTEKNVLKKRKKCCDYLLRRGYESDLVYEFVTKLEKGN</sequence>
<dbReference type="OrthoDB" id="1523826at2"/>
<dbReference type="GO" id="GO:0005737">
    <property type="term" value="C:cytoplasm"/>
    <property type="evidence" value="ECO:0007669"/>
    <property type="project" value="UniProtKB-SubCell"/>
</dbReference>
<dbReference type="InterPro" id="IPR036388">
    <property type="entry name" value="WH-like_DNA-bd_sf"/>
</dbReference>
<accession>A0A255ZV41</accession>
<evidence type="ECO:0000256" key="2">
    <source>
        <dbReference type="ARBA" id="ARBA00009695"/>
    </source>
</evidence>
<evidence type="ECO:0000256" key="3">
    <source>
        <dbReference type="ARBA" id="ARBA00018111"/>
    </source>
</evidence>
<comment type="function">
    <text evidence="5">Modulates RecA activity.</text>
</comment>
<dbReference type="InterPro" id="IPR003783">
    <property type="entry name" value="Regulatory_RecX"/>
</dbReference>
<dbReference type="GO" id="GO:0006282">
    <property type="term" value="P:regulation of DNA repair"/>
    <property type="evidence" value="ECO:0007669"/>
    <property type="project" value="UniProtKB-UniRule"/>
</dbReference>
<dbReference type="Pfam" id="PF02631">
    <property type="entry name" value="RecX_HTH2"/>
    <property type="match status" value="1"/>
</dbReference>
<dbReference type="EMBL" id="NOXX01000184">
    <property type="protein sequence ID" value="OYQ45281.1"/>
    <property type="molecule type" value="Genomic_DNA"/>
</dbReference>